<dbReference type="PaxDb" id="3708-A0A078FH11"/>
<dbReference type="AlphaFoldDB" id="A0A078FH11"/>
<name>A0A078FH11_BRANA</name>
<accession>A0A078FH11</accession>
<dbReference type="Proteomes" id="UP000028999">
    <property type="component" value="Unassembled WGS sequence"/>
</dbReference>
<evidence type="ECO:0000256" key="1">
    <source>
        <dbReference type="SAM" id="MobiDB-lite"/>
    </source>
</evidence>
<feature type="compositionally biased region" description="Basic and acidic residues" evidence="1">
    <location>
        <begin position="1"/>
        <end position="13"/>
    </location>
</feature>
<protein>
    <submittedName>
        <fullName evidence="2">BnaA09g24520D protein</fullName>
    </submittedName>
</protein>
<dbReference type="Gramene" id="CDY12252">
    <property type="protein sequence ID" value="CDY12252"/>
    <property type="gene ID" value="GSBRNA2T00061296001"/>
</dbReference>
<proteinExistence type="predicted"/>
<dbReference type="EMBL" id="LK032019">
    <property type="protein sequence ID" value="CDY12252.1"/>
    <property type="molecule type" value="Genomic_DNA"/>
</dbReference>
<feature type="region of interest" description="Disordered" evidence="1">
    <location>
        <begin position="1"/>
        <end position="22"/>
    </location>
</feature>
<evidence type="ECO:0000313" key="3">
    <source>
        <dbReference type="Proteomes" id="UP000028999"/>
    </source>
</evidence>
<keyword evidence="3" id="KW-1185">Reference proteome</keyword>
<evidence type="ECO:0000313" key="2">
    <source>
        <dbReference type="EMBL" id="CDY12252.1"/>
    </source>
</evidence>
<sequence>MHLKSKENPDKGPYRMKGCSRK</sequence>
<organism evidence="2 3">
    <name type="scientific">Brassica napus</name>
    <name type="common">Rape</name>
    <dbReference type="NCBI Taxonomy" id="3708"/>
    <lineage>
        <taxon>Eukaryota</taxon>
        <taxon>Viridiplantae</taxon>
        <taxon>Streptophyta</taxon>
        <taxon>Embryophyta</taxon>
        <taxon>Tracheophyta</taxon>
        <taxon>Spermatophyta</taxon>
        <taxon>Magnoliopsida</taxon>
        <taxon>eudicotyledons</taxon>
        <taxon>Gunneridae</taxon>
        <taxon>Pentapetalae</taxon>
        <taxon>rosids</taxon>
        <taxon>malvids</taxon>
        <taxon>Brassicales</taxon>
        <taxon>Brassicaceae</taxon>
        <taxon>Brassiceae</taxon>
        <taxon>Brassica</taxon>
    </lineage>
</organism>
<gene>
    <name evidence="2" type="primary">BnaA09g24520D</name>
    <name evidence="2" type="ORF">GSBRNA2T00061296001</name>
</gene>
<reference evidence="2 3" key="1">
    <citation type="journal article" date="2014" name="Science">
        <title>Plant genetics. Early allopolyploid evolution in the post-Neolithic Brassica napus oilseed genome.</title>
        <authorList>
            <person name="Chalhoub B."/>
            <person name="Denoeud F."/>
            <person name="Liu S."/>
            <person name="Parkin I.A."/>
            <person name="Tang H."/>
            <person name="Wang X."/>
            <person name="Chiquet J."/>
            <person name="Belcram H."/>
            <person name="Tong C."/>
            <person name="Samans B."/>
            <person name="Correa M."/>
            <person name="Da Silva C."/>
            <person name="Just J."/>
            <person name="Falentin C."/>
            <person name="Koh C.S."/>
            <person name="Le Clainche I."/>
            <person name="Bernard M."/>
            <person name="Bento P."/>
            <person name="Noel B."/>
            <person name="Labadie K."/>
            <person name="Alberti A."/>
            <person name="Charles M."/>
            <person name="Arnaud D."/>
            <person name="Guo H."/>
            <person name="Daviaud C."/>
            <person name="Alamery S."/>
            <person name="Jabbari K."/>
            <person name="Zhao M."/>
            <person name="Edger P.P."/>
            <person name="Chelaifa H."/>
            <person name="Tack D."/>
            <person name="Lassalle G."/>
            <person name="Mestiri I."/>
            <person name="Schnel N."/>
            <person name="Le Paslier M.C."/>
            <person name="Fan G."/>
            <person name="Renault V."/>
            <person name="Bayer P.E."/>
            <person name="Golicz A.A."/>
            <person name="Manoli S."/>
            <person name="Lee T.H."/>
            <person name="Thi V.H."/>
            <person name="Chalabi S."/>
            <person name="Hu Q."/>
            <person name="Fan C."/>
            <person name="Tollenaere R."/>
            <person name="Lu Y."/>
            <person name="Battail C."/>
            <person name="Shen J."/>
            <person name="Sidebottom C.H."/>
            <person name="Wang X."/>
            <person name="Canaguier A."/>
            <person name="Chauveau A."/>
            <person name="Berard A."/>
            <person name="Deniot G."/>
            <person name="Guan M."/>
            <person name="Liu Z."/>
            <person name="Sun F."/>
            <person name="Lim Y.P."/>
            <person name="Lyons E."/>
            <person name="Town C.D."/>
            <person name="Bancroft I."/>
            <person name="Wang X."/>
            <person name="Meng J."/>
            <person name="Ma J."/>
            <person name="Pires J.C."/>
            <person name="King G.J."/>
            <person name="Brunel D."/>
            <person name="Delourme R."/>
            <person name="Renard M."/>
            <person name="Aury J.M."/>
            <person name="Adams K.L."/>
            <person name="Batley J."/>
            <person name="Snowdon R.J."/>
            <person name="Tost J."/>
            <person name="Edwards D."/>
            <person name="Zhou Y."/>
            <person name="Hua W."/>
            <person name="Sharpe A.G."/>
            <person name="Paterson A.H."/>
            <person name="Guan C."/>
            <person name="Wincker P."/>
        </authorList>
    </citation>
    <scope>NUCLEOTIDE SEQUENCE [LARGE SCALE GENOMIC DNA]</scope>
    <source>
        <strain evidence="3">cv. Darmor-bzh</strain>
    </source>
</reference>